<name>F0W7D5_9STRA</name>
<dbReference type="InterPro" id="IPR002554">
    <property type="entry name" value="PP2A_B56"/>
</dbReference>
<dbReference type="Pfam" id="PF01603">
    <property type="entry name" value="B56"/>
    <property type="match status" value="1"/>
</dbReference>
<dbReference type="AlphaFoldDB" id="F0W7D5"/>
<feature type="compositionally biased region" description="Polar residues" evidence="1">
    <location>
        <begin position="68"/>
        <end position="89"/>
    </location>
</feature>
<dbReference type="InterPro" id="IPR016024">
    <property type="entry name" value="ARM-type_fold"/>
</dbReference>
<proteinExistence type="predicted"/>
<protein>
    <submittedName>
        <fullName evidence="2">Uncharacterized protein AlNc14C29G2750</fullName>
    </submittedName>
</protein>
<feature type="region of interest" description="Disordered" evidence="1">
    <location>
        <begin position="217"/>
        <end position="238"/>
    </location>
</feature>
<dbReference type="SUPFAM" id="SSF48371">
    <property type="entry name" value="ARM repeat"/>
    <property type="match status" value="1"/>
</dbReference>
<dbReference type="GO" id="GO:0007165">
    <property type="term" value="P:signal transduction"/>
    <property type="evidence" value="ECO:0007669"/>
    <property type="project" value="InterPro"/>
</dbReference>
<dbReference type="InterPro" id="IPR011989">
    <property type="entry name" value="ARM-like"/>
</dbReference>
<dbReference type="Gene3D" id="1.25.10.10">
    <property type="entry name" value="Leucine-rich Repeat Variant"/>
    <property type="match status" value="1"/>
</dbReference>
<feature type="compositionally biased region" description="Basic and acidic residues" evidence="1">
    <location>
        <begin position="154"/>
        <end position="177"/>
    </location>
</feature>
<dbReference type="GO" id="GO:0019888">
    <property type="term" value="F:protein phosphatase regulator activity"/>
    <property type="evidence" value="ECO:0007669"/>
    <property type="project" value="InterPro"/>
</dbReference>
<evidence type="ECO:0000256" key="1">
    <source>
        <dbReference type="SAM" id="MobiDB-lite"/>
    </source>
</evidence>
<organism evidence="2">
    <name type="scientific">Albugo laibachii Nc14</name>
    <dbReference type="NCBI Taxonomy" id="890382"/>
    <lineage>
        <taxon>Eukaryota</taxon>
        <taxon>Sar</taxon>
        <taxon>Stramenopiles</taxon>
        <taxon>Oomycota</taxon>
        <taxon>Peronosporomycetes</taxon>
        <taxon>Albuginales</taxon>
        <taxon>Albuginaceae</taxon>
        <taxon>Albugo</taxon>
    </lineage>
</organism>
<reference evidence="2" key="1">
    <citation type="journal article" date="2011" name="PLoS Biol.">
        <title>Gene gain and loss during evolution of obligate parasitism in the white rust pathogen of Arabidopsis thaliana.</title>
        <authorList>
            <person name="Kemen E."/>
            <person name="Gardiner A."/>
            <person name="Schultz-Larsen T."/>
            <person name="Kemen A.C."/>
            <person name="Balmuth A.L."/>
            <person name="Robert-Seilaniantz A."/>
            <person name="Bailey K."/>
            <person name="Holub E."/>
            <person name="Studholme D.J."/>
            <person name="Maclean D."/>
            <person name="Jones J.D."/>
        </authorList>
    </citation>
    <scope>NUCLEOTIDE SEQUENCE</scope>
</reference>
<dbReference type="GO" id="GO:0000159">
    <property type="term" value="C:protein phosphatase type 2A complex"/>
    <property type="evidence" value="ECO:0007669"/>
    <property type="project" value="InterPro"/>
</dbReference>
<accession>F0W7D5</accession>
<sequence>MSVRNSRIPSQSRKKSANSARHALSLQQRQHTDGNDKSDEDRPLDGMLRQLSIAQNRPKPSQIPPPRQYNQRVSSTTTAKQCDSLQTKRIGTKGFSKGKTPKEKPKQKEEKPRPFTRNQRMLATRKPPQASRNDRTSTSNRPKPKFTQAKSRGYNKDDTVTAREDELFPKPFADQEKSSSAFPTRFSLLSVQKHVPKHGNREVVIDTIYNTLFAKKSRSTNGKLSPSSAGRKSSRQQVLAVLDDSEQTGTDTDQESTEASIRQSLVQWLLPHIFDTSDVNKPNAIEHFISERLVQTLVTALRFEDYRLASPRLDILRAIHKHCNVNLRRHIAIALAESSALRLQYVQATNANKFVFELESCAMSEPRSKEYPSDHGHGMLELLRYMIEHGIETHSTEQLDKSPEQRLTVVARNCIRTFLNLWKTHWMDPTGTDEAELLTCASQFVAHVPAATNLLLSQLLHRWPTQFPSMQVVAIQMLARLMMTSAQSLSSMNVVDSTHRDLVFQLFARVAECMKSMHVETALEALAFSKSQFVLYRFVSTRRDVYKLLSESLHHNAKRHWNSKIRLESEQQFDQILDFATFV</sequence>
<dbReference type="HOGENOM" id="CLU_025978_0_0_1"/>
<feature type="compositionally biased region" description="Basic and acidic residues" evidence="1">
    <location>
        <begin position="30"/>
        <end position="44"/>
    </location>
</feature>
<feature type="compositionally biased region" description="Polar residues" evidence="1">
    <location>
        <begin position="1"/>
        <end position="11"/>
    </location>
</feature>
<feature type="region of interest" description="Disordered" evidence="1">
    <location>
        <begin position="1"/>
        <end position="181"/>
    </location>
</feature>
<reference evidence="2" key="2">
    <citation type="submission" date="2011-02" db="EMBL/GenBank/DDBJ databases">
        <authorList>
            <person name="MacLean D."/>
        </authorList>
    </citation>
    <scope>NUCLEOTIDE SEQUENCE</scope>
</reference>
<evidence type="ECO:0000313" key="2">
    <source>
        <dbReference type="EMBL" id="CCA17034.1"/>
    </source>
</evidence>
<feature type="compositionally biased region" description="Basic and acidic residues" evidence="1">
    <location>
        <begin position="100"/>
        <end position="113"/>
    </location>
</feature>
<dbReference type="EMBL" id="FR824074">
    <property type="protein sequence ID" value="CCA17034.1"/>
    <property type="molecule type" value="Genomic_DNA"/>
</dbReference>
<gene>
    <name evidence="2" type="primary">AlNc14C29G2750</name>
    <name evidence="2" type="ORF">ALNC14_031770</name>
</gene>
<feature type="compositionally biased region" description="Polar residues" evidence="1">
    <location>
        <begin position="219"/>
        <end position="237"/>
    </location>
</feature>